<feature type="transmembrane region" description="Helical" evidence="2">
    <location>
        <begin position="446"/>
        <end position="465"/>
    </location>
</feature>
<feature type="transmembrane region" description="Helical" evidence="2">
    <location>
        <begin position="530"/>
        <end position="552"/>
    </location>
</feature>
<keyword evidence="2" id="KW-1133">Transmembrane helix</keyword>
<dbReference type="GO" id="GO:0016747">
    <property type="term" value="F:acyltransferase activity, transferring groups other than amino-acyl groups"/>
    <property type="evidence" value="ECO:0007669"/>
    <property type="project" value="InterPro"/>
</dbReference>
<keyword evidence="2" id="KW-0812">Transmembrane</keyword>
<dbReference type="InterPro" id="IPR052728">
    <property type="entry name" value="O2_lipid_transport_reg"/>
</dbReference>
<evidence type="ECO:0000256" key="2">
    <source>
        <dbReference type="SAM" id="Phobius"/>
    </source>
</evidence>
<comment type="caution">
    <text evidence="4">The sequence shown here is derived from an EMBL/GenBank/DDBJ whole genome shotgun (WGS) entry which is preliminary data.</text>
</comment>
<feature type="transmembrane region" description="Helical" evidence="2">
    <location>
        <begin position="417"/>
        <end position="439"/>
    </location>
</feature>
<keyword evidence="2" id="KW-0472">Membrane</keyword>
<dbReference type="Pfam" id="PF01757">
    <property type="entry name" value="Acyl_transf_3"/>
    <property type="match status" value="1"/>
</dbReference>
<evidence type="ECO:0000256" key="1">
    <source>
        <dbReference type="SAM" id="MobiDB-lite"/>
    </source>
</evidence>
<name>A0A813JT25_POLGL</name>
<dbReference type="AlphaFoldDB" id="A0A813JT25"/>
<evidence type="ECO:0000313" key="4">
    <source>
        <dbReference type="EMBL" id="CAE8683940.1"/>
    </source>
</evidence>
<feature type="transmembrane region" description="Helical" evidence="2">
    <location>
        <begin position="613"/>
        <end position="634"/>
    </location>
</feature>
<dbReference type="InterPro" id="IPR002656">
    <property type="entry name" value="Acyl_transf_3_dom"/>
</dbReference>
<proteinExistence type="predicted"/>
<reference evidence="4" key="1">
    <citation type="submission" date="2021-02" db="EMBL/GenBank/DDBJ databases">
        <authorList>
            <person name="Dougan E. K."/>
            <person name="Rhodes N."/>
            <person name="Thang M."/>
            <person name="Chan C."/>
        </authorList>
    </citation>
    <scope>NUCLEOTIDE SEQUENCE</scope>
</reference>
<dbReference type="PANTHER" id="PTHR11161:SF0">
    <property type="entry name" value="O-ACYLTRANSFERASE LIKE PROTEIN"/>
    <property type="match status" value="1"/>
</dbReference>
<protein>
    <recommendedName>
        <fullName evidence="3">Acyltransferase 3 domain-containing protein</fullName>
    </recommendedName>
</protein>
<accession>A0A813JT25</accession>
<feature type="transmembrane region" description="Helical" evidence="2">
    <location>
        <begin position="147"/>
        <end position="169"/>
    </location>
</feature>
<feature type="transmembrane region" description="Helical" evidence="2">
    <location>
        <begin position="493"/>
        <end position="509"/>
    </location>
</feature>
<dbReference type="Proteomes" id="UP000626109">
    <property type="component" value="Unassembled WGS sequence"/>
</dbReference>
<feature type="transmembrane region" description="Helical" evidence="2">
    <location>
        <begin position="646"/>
        <end position="663"/>
    </location>
</feature>
<gene>
    <name evidence="4" type="ORF">PGLA2088_LOCUS23712</name>
</gene>
<feature type="transmembrane region" description="Helical" evidence="2">
    <location>
        <begin position="572"/>
        <end position="592"/>
    </location>
</feature>
<evidence type="ECO:0000259" key="3">
    <source>
        <dbReference type="Pfam" id="PF01757"/>
    </source>
</evidence>
<feature type="transmembrane region" description="Helical" evidence="2">
    <location>
        <begin position="305"/>
        <end position="333"/>
    </location>
</feature>
<organism evidence="4 5">
    <name type="scientific">Polarella glacialis</name>
    <name type="common">Dinoflagellate</name>
    <dbReference type="NCBI Taxonomy" id="89957"/>
    <lineage>
        <taxon>Eukaryota</taxon>
        <taxon>Sar</taxon>
        <taxon>Alveolata</taxon>
        <taxon>Dinophyceae</taxon>
        <taxon>Suessiales</taxon>
        <taxon>Suessiaceae</taxon>
        <taxon>Polarella</taxon>
    </lineage>
</organism>
<dbReference type="EMBL" id="CAJNNW010026247">
    <property type="protein sequence ID" value="CAE8683940.1"/>
    <property type="molecule type" value="Genomic_DNA"/>
</dbReference>
<evidence type="ECO:0000313" key="5">
    <source>
        <dbReference type="Proteomes" id="UP000626109"/>
    </source>
</evidence>
<feature type="region of interest" description="Disordered" evidence="1">
    <location>
        <begin position="177"/>
        <end position="206"/>
    </location>
</feature>
<feature type="domain" description="Acyltransferase 3" evidence="3">
    <location>
        <begin position="258"/>
        <end position="661"/>
    </location>
</feature>
<feature type="transmembrane region" description="Helical" evidence="2">
    <location>
        <begin position="353"/>
        <end position="374"/>
    </location>
</feature>
<sequence length="719" mass="78703">MATTLRLHADKAADENRCLKTQGAQLLTGLGQKMALATGRSLPNDAGKYMTCIGVPGARYFLASMSASPMHPASLLNLGSGSPSDPVLQKVELGLCLPDVCGSDDIEAVIRSAWMRRLVPEMQLLNVSSVSSWSQLDLKPQDEGTTIAAVFLGCLLLLVLGSTAATWAASRSAVASVDDSGTSAGGSSRGTATPAVPEGGLSPSPREVFLATATPSSGRSAQGRPRPLGIILQAFSLIGPSGTLTKLVETQPYKPTDCLNGLRVMSMVWIILGHTFLMPEAISGYSNPQDIAMSSLNKNSAERSVWFLIIPSSQLGVDSFFFLSGFLLSLLSLKELRARNGKFNALAAVMLRYLRLTPSLAVVMLVYAKIWPYLGSGPFASRFQDSILSRCGRTWWTELTYTMNFIPFDSNKVCMGWTWYLGDDMVFFILGIAILPVYYRRKWAGWLCVAILASASLSVTGWLIFKYDLSVYTLDDHYLRYSYWAYSKPQNRAPAYLVGVVAAWILDDWEQRGITRESCLRRPADGMRRFGAACLALLMAGVLLFLIFIPFTDFGDDKNDWNDFVSILYLDFGRILWAVCWATITILCYYGYLPFVDGFLSKPFWTPLARLTYGAYLLHPLVIKLGAGTALQYYTFSGLELAYRHLSNAVFAYSGAVLLWVLVERPVMTLTAATLKRRRGSPPEATSTTGEKDGELQFATRDACAVNTPHCNAAPSSPA</sequence>
<dbReference type="PANTHER" id="PTHR11161">
    <property type="entry name" value="O-ACYLTRANSFERASE"/>
    <property type="match status" value="1"/>
</dbReference>